<dbReference type="CDD" id="cd06171">
    <property type="entry name" value="Sigma70_r4"/>
    <property type="match status" value="1"/>
</dbReference>
<dbReference type="InterPro" id="IPR013325">
    <property type="entry name" value="RNA_pol_sigma_r2"/>
</dbReference>
<evidence type="ECO:0000256" key="4">
    <source>
        <dbReference type="ARBA" id="ARBA00023163"/>
    </source>
</evidence>
<protein>
    <submittedName>
        <fullName evidence="6">RNA polymerase sigma factor RpoD</fullName>
    </submittedName>
</protein>
<dbReference type="Gene3D" id="1.20.120.1810">
    <property type="match status" value="1"/>
</dbReference>
<sequence length="279" mass="32044">MYSDGSSSSKGDPLNAYLRDIRGIYPLTRDEEKRLARNGDEASLALLVERNLKYVVMVANHYKGLGISLADLINEGNIGMMEAARRFDPERGVKFITYAVWWVRQNILRALADQAGAVRLPIKQAGIIYKIARSVEGLKRKLSREPTMEELADSLGLKVKSLERVMRVYRGYMSLDSPLNDDEGTSFLDMLQSDPEHSIEEDYIRLCLHHDLEKLLKELPERQEVVLRMRYGFDEPPLTLENIGKRLGLTRERVRQIEKSAKVKLRPKIGIQILEDYLR</sequence>
<dbReference type="SUPFAM" id="SSF88659">
    <property type="entry name" value="Sigma3 and sigma4 domains of RNA polymerase sigma factors"/>
    <property type="match status" value="2"/>
</dbReference>
<evidence type="ECO:0000256" key="3">
    <source>
        <dbReference type="ARBA" id="ARBA00023125"/>
    </source>
</evidence>
<keyword evidence="4" id="KW-0804">Transcription</keyword>
<evidence type="ECO:0000259" key="5">
    <source>
        <dbReference type="PROSITE" id="PS00716"/>
    </source>
</evidence>
<dbReference type="InterPro" id="IPR013324">
    <property type="entry name" value="RNA_pol_sigma_r3/r4-like"/>
</dbReference>
<dbReference type="AlphaFoldDB" id="A0A3B1CCD0"/>
<dbReference type="InterPro" id="IPR036388">
    <property type="entry name" value="WH-like_DNA-bd_sf"/>
</dbReference>
<dbReference type="NCBIfam" id="TIGR02937">
    <property type="entry name" value="sigma70-ECF"/>
    <property type="match status" value="1"/>
</dbReference>
<dbReference type="InterPro" id="IPR009042">
    <property type="entry name" value="RNA_pol_sigma70_r1_2"/>
</dbReference>
<dbReference type="InterPro" id="IPR007627">
    <property type="entry name" value="RNA_pol_sigma70_r2"/>
</dbReference>
<dbReference type="Pfam" id="PF04542">
    <property type="entry name" value="Sigma70_r2"/>
    <property type="match status" value="1"/>
</dbReference>
<proteinExistence type="predicted"/>
<dbReference type="EMBL" id="UOGE01000068">
    <property type="protein sequence ID" value="VAX21674.1"/>
    <property type="molecule type" value="Genomic_DNA"/>
</dbReference>
<name>A0A3B1CCD0_9ZZZZ</name>
<dbReference type="GO" id="GO:0006352">
    <property type="term" value="P:DNA-templated transcription initiation"/>
    <property type="evidence" value="ECO:0007669"/>
    <property type="project" value="InterPro"/>
</dbReference>
<dbReference type="Gene3D" id="1.10.10.10">
    <property type="entry name" value="Winged helix-like DNA-binding domain superfamily/Winged helix DNA-binding domain"/>
    <property type="match status" value="2"/>
</dbReference>
<dbReference type="InterPro" id="IPR050239">
    <property type="entry name" value="Sigma-70_RNA_pol_init_factors"/>
</dbReference>
<reference evidence="6" key="1">
    <citation type="submission" date="2018-06" db="EMBL/GenBank/DDBJ databases">
        <authorList>
            <person name="Zhirakovskaya E."/>
        </authorList>
    </citation>
    <scope>NUCLEOTIDE SEQUENCE</scope>
</reference>
<dbReference type="InterPro" id="IPR000943">
    <property type="entry name" value="RNA_pol_sigma70"/>
</dbReference>
<dbReference type="Pfam" id="PF00140">
    <property type="entry name" value="Sigma70_r1_2"/>
    <property type="match status" value="1"/>
</dbReference>
<gene>
    <name evidence="6" type="ORF">MNBD_NITROSPINAE02-791</name>
</gene>
<organism evidence="6">
    <name type="scientific">hydrothermal vent metagenome</name>
    <dbReference type="NCBI Taxonomy" id="652676"/>
    <lineage>
        <taxon>unclassified sequences</taxon>
        <taxon>metagenomes</taxon>
        <taxon>ecological metagenomes</taxon>
    </lineage>
</organism>
<keyword evidence="2" id="KW-0731">Sigma factor</keyword>
<dbReference type="PRINTS" id="PR00046">
    <property type="entry name" value="SIGMA70FCT"/>
</dbReference>
<dbReference type="Pfam" id="PF04545">
    <property type="entry name" value="Sigma70_r4"/>
    <property type="match status" value="1"/>
</dbReference>
<dbReference type="InterPro" id="IPR014284">
    <property type="entry name" value="RNA_pol_sigma-70_dom"/>
</dbReference>
<dbReference type="PROSITE" id="PS00716">
    <property type="entry name" value="SIGMA70_2"/>
    <property type="match status" value="1"/>
</dbReference>
<evidence type="ECO:0000313" key="6">
    <source>
        <dbReference type="EMBL" id="VAX21674.1"/>
    </source>
</evidence>
<dbReference type="SUPFAM" id="SSF88946">
    <property type="entry name" value="Sigma2 domain of RNA polymerase sigma factors"/>
    <property type="match status" value="1"/>
</dbReference>
<keyword evidence="1" id="KW-0805">Transcription regulation</keyword>
<dbReference type="Pfam" id="PF04539">
    <property type="entry name" value="Sigma70_r3"/>
    <property type="match status" value="1"/>
</dbReference>
<dbReference type="InterPro" id="IPR007624">
    <property type="entry name" value="RNA_pol_sigma70_r3"/>
</dbReference>
<dbReference type="PIRSF" id="PIRSF000770">
    <property type="entry name" value="RNA_pol_sigma-SigE/K"/>
    <property type="match status" value="1"/>
</dbReference>
<evidence type="ECO:0000256" key="2">
    <source>
        <dbReference type="ARBA" id="ARBA00023082"/>
    </source>
</evidence>
<keyword evidence="3" id="KW-0238">DNA-binding</keyword>
<dbReference type="InterPro" id="IPR007630">
    <property type="entry name" value="RNA_pol_sigma70_r4"/>
</dbReference>
<dbReference type="GO" id="GO:0016987">
    <property type="term" value="F:sigma factor activity"/>
    <property type="evidence" value="ECO:0007669"/>
    <property type="project" value="UniProtKB-KW"/>
</dbReference>
<accession>A0A3B1CCD0</accession>
<feature type="domain" description="RNA polymerase sigma-70" evidence="5">
    <location>
        <begin position="239"/>
        <end position="265"/>
    </location>
</feature>
<evidence type="ECO:0000256" key="1">
    <source>
        <dbReference type="ARBA" id="ARBA00023015"/>
    </source>
</evidence>
<dbReference type="PANTHER" id="PTHR30603:SF47">
    <property type="entry name" value="RNA POLYMERASE SIGMA FACTOR SIGD, CHLOROPLASTIC"/>
    <property type="match status" value="1"/>
</dbReference>
<dbReference type="PANTHER" id="PTHR30603">
    <property type="entry name" value="RNA POLYMERASE SIGMA FACTOR RPO"/>
    <property type="match status" value="1"/>
</dbReference>
<dbReference type="GO" id="GO:0003677">
    <property type="term" value="F:DNA binding"/>
    <property type="evidence" value="ECO:0007669"/>
    <property type="project" value="UniProtKB-KW"/>
</dbReference>